<dbReference type="Proteomes" id="UP001447188">
    <property type="component" value="Unassembled WGS sequence"/>
</dbReference>
<feature type="region of interest" description="Disordered" evidence="1">
    <location>
        <begin position="19"/>
        <end position="50"/>
    </location>
</feature>
<evidence type="ECO:0000259" key="2">
    <source>
        <dbReference type="Pfam" id="PF15377"/>
    </source>
</evidence>
<keyword evidence="4" id="KW-1185">Reference proteome</keyword>
<reference evidence="3 4" key="1">
    <citation type="submission" date="2024-02" db="EMBL/GenBank/DDBJ databases">
        <title>Discinaceae phylogenomics.</title>
        <authorList>
            <person name="Dirks A.C."/>
            <person name="James T.Y."/>
        </authorList>
    </citation>
    <scope>NUCLEOTIDE SEQUENCE [LARGE SCALE GENOMIC DNA]</scope>
    <source>
        <strain evidence="3 4">ACD0624</strain>
    </source>
</reference>
<evidence type="ECO:0000256" key="1">
    <source>
        <dbReference type="SAM" id="MobiDB-lite"/>
    </source>
</evidence>
<feature type="domain" description="DUF4604" evidence="2">
    <location>
        <begin position="6"/>
        <end position="167"/>
    </location>
</feature>
<feature type="region of interest" description="Disordered" evidence="1">
    <location>
        <begin position="74"/>
        <end position="111"/>
    </location>
</feature>
<evidence type="ECO:0000313" key="4">
    <source>
        <dbReference type="Proteomes" id="UP001447188"/>
    </source>
</evidence>
<sequence>MANKAKNLSYEMEEPAFLRRLRQQHAGGGGPDRYVAPRNRKTAVDDDEDAPTYVLEGAENETISREEFKAMASEKEAVEVKEDIEADSRKSEELKGDGGSEVALPTEERPGRVKRINVTDIGVKGKRRKAAKFGGDAEAGEEEEKTRGKKLGGKLRKREVKLSFGDD</sequence>
<dbReference type="Pfam" id="PF15377">
    <property type="entry name" value="DUF4604"/>
    <property type="match status" value="1"/>
</dbReference>
<dbReference type="InterPro" id="IPR027911">
    <property type="entry name" value="DUF4604"/>
</dbReference>
<gene>
    <name evidence="3" type="ORF">Q9L58_004115</name>
</gene>
<organism evidence="3 4">
    <name type="scientific">Discina gigas</name>
    <dbReference type="NCBI Taxonomy" id="1032678"/>
    <lineage>
        <taxon>Eukaryota</taxon>
        <taxon>Fungi</taxon>
        <taxon>Dikarya</taxon>
        <taxon>Ascomycota</taxon>
        <taxon>Pezizomycotina</taxon>
        <taxon>Pezizomycetes</taxon>
        <taxon>Pezizales</taxon>
        <taxon>Discinaceae</taxon>
        <taxon>Discina</taxon>
    </lineage>
</organism>
<name>A0ABR3GM11_9PEZI</name>
<comment type="caution">
    <text evidence="3">The sequence shown here is derived from an EMBL/GenBank/DDBJ whole genome shotgun (WGS) entry which is preliminary data.</text>
</comment>
<feature type="region of interest" description="Disordered" evidence="1">
    <location>
        <begin position="127"/>
        <end position="152"/>
    </location>
</feature>
<evidence type="ECO:0000313" key="3">
    <source>
        <dbReference type="EMBL" id="KAL0636893.1"/>
    </source>
</evidence>
<accession>A0ABR3GM11</accession>
<protein>
    <recommendedName>
        <fullName evidence="2">DUF4604 domain-containing protein</fullName>
    </recommendedName>
</protein>
<feature type="compositionally biased region" description="Basic and acidic residues" evidence="1">
    <location>
        <begin position="74"/>
        <end position="98"/>
    </location>
</feature>
<dbReference type="EMBL" id="JBBBZM010000042">
    <property type="protein sequence ID" value="KAL0636893.1"/>
    <property type="molecule type" value="Genomic_DNA"/>
</dbReference>
<proteinExistence type="predicted"/>